<evidence type="ECO:0000256" key="1">
    <source>
        <dbReference type="SAM" id="Coils"/>
    </source>
</evidence>
<keyword evidence="4" id="KW-1185">Reference proteome</keyword>
<dbReference type="GO" id="GO:0045046">
    <property type="term" value="P:protein import into peroxisome membrane"/>
    <property type="evidence" value="ECO:0007669"/>
    <property type="project" value="TreeGrafter"/>
</dbReference>
<dbReference type="PANTHER" id="PTHR28080:SF1">
    <property type="entry name" value="PEROXISOMAL BIOGENESIS FACTOR 3"/>
    <property type="match status" value="1"/>
</dbReference>
<feature type="transmembrane region" description="Helical" evidence="2">
    <location>
        <begin position="15"/>
        <end position="33"/>
    </location>
</feature>
<dbReference type="Proteomes" id="UP000326939">
    <property type="component" value="Chromosome 15"/>
</dbReference>
<organism evidence="3 4">
    <name type="scientific">Salix brachista</name>
    <dbReference type="NCBI Taxonomy" id="2182728"/>
    <lineage>
        <taxon>Eukaryota</taxon>
        <taxon>Viridiplantae</taxon>
        <taxon>Streptophyta</taxon>
        <taxon>Embryophyta</taxon>
        <taxon>Tracheophyta</taxon>
        <taxon>Spermatophyta</taxon>
        <taxon>Magnoliopsida</taxon>
        <taxon>eudicotyledons</taxon>
        <taxon>Gunneridae</taxon>
        <taxon>Pentapetalae</taxon>
        <taxon>rosids</taxon>
        <taxon>fabids</taxon>
        <taxon>Malpighiales</taxon>
        <taxon>Salicaceae</taxon>
        <taxon>Saliceae</taxon>
        <taxon>Salix</taxon>
    </lineage>
</organism>
<feature type="coiled-coil region" evidence="1">
    <location>
        <begin position="32"/>
        <end position="59"/>
    </location>
</feature>
<accession>A0A5N5JZC2</accession>
<name>A0A5N5JZC2_9ROSI</name>
<keyword evidence="1" id="KW-0175">Coiled coil</keyword>
<dbReference type="PANTHER" id="PTHR28080">
    <property type="entry name" value="PEROXISOMAL BIOGENESIS FACTOR 3"/>
    <property type="match status" value="1"/>
</dbReference>
<dbReference type="Pfam" id="PF04882">
    <property type="entry name" value="Peroxin-3"/>
    <property type="match status" value="2"/>
</dbReference>
<protein>
    <recommendedName>
        <fullName evidence="5">Peroxin-3</fullName>
    </recommendedName>
</protein>
<evidence type="ECO:0000313" key="3">
    <source>
        <dbReference type="EMBL" id="KAB5524538.1"/>
    </source>
</evidence>
<evidence type="ECO:0000313" key="4">
    <source>
        <dbReference type="Proteomes" id="UP000326939"/>
    </source>
</evidence>
<proteinExistence type="predicted"/>
<dbReference type="EMBL" id="VDCV01000015">
    <property type="protein sequence ID" value="KAB5524538.1"/>
    <property type="molecule type" value="Genomic_DNA"/>
</dbReference>
<keyword evidence="2" id="KW-0472">Membrane</keyword>
<dbReference type="GO" id="GO:0005778">
    <property type="term" value="C:peroxisomal membrane"/>
    <property type="evidence" value="ECO:0007669"/>
    <property type="project" value="InterPro"/>
</dbReference>
<gene>
    <name evidence="3" type="ORF">DKX38_022287</name>
</gene>
<evidence type="ECO:0008006" key="5">
    <source>
        <dbReference type="Google" id="ProtNLM"/>
    </source>
</evidence>
<keyword evidence="2" id="KW-0812">Transmembrane</keyword>
<dbReference type="GO" id="GO:0030674">
    <property type="term" value="F:protein-macromolecule adaptor activity"/>
    <property type="evidence" value="ECO:0007669"/>
    <property type="project" value="TreeGrafter"/>
</dbReference>
<reference evidence="4" key="1">
    <citation type="journal article" date="2019" name="Gigascience">
        <title>De novo genome assembly of the endangered Acer yangbiense, a plant species with extremely small populations endemic to Yunnan Province, China.</title>
        <authorList>
            <person name="Yang J."/>
            <person name="Wariss H.M."/>
            <person name="Tao L."/>
            <person name="Zhang R."/>
            <person name="Yun Q."/>
            <person name="Hollingsworth P."/>
            <person name="Dao Z."/>
            <person name="Luo G."/>
            <person name="Guo H."/>
            <person name="Ma Y."/>
            <person name="Sun W."/>
        </authorList>
    </citation>
    <scope>NUCLEOTIDE SEQUENCE [LARGE SCALE GENOMIC DNA]</scope>
    <source>
        <strain evidence="4">cv. br00</strain>
    </source>
</reference>
<keyword evidence="2" id="KW-1133">Transmembrane helix</keyword>
<comment type="caution">
    <text evidence="3">The sequence shown here is derived from an EMBL/GenBank/DDBJ whole genome shotgun (WGS) entry which is preliminary data.</text>
</comment>
<feature type="transmembrane region" description="Helical" evidence="2">
    <location>
        <begin position="65"/>
        <end position="91"/>
    </location>
</feature>
<sequence length="512" mass="57988">MLSLRNFWRRHKRKILITAGVLGSGYFLCKLYNAHQQKLADLERELARQRANDEIIKAQLREFDYVFVFLSPSLVYDVLLVLMPCLMTYIFRLQGHFENVQLIADTTSLPHAMQYLRARIAEVLDLSQLTERLQKGKGQPTTLTPSEKFELWDRLKILSFTQMLVSLWAVTMLSLYIKVQVNILGRHLYIDTARGLESSLLLICILRPLTDPESSFGDLQISCRAQALRYSPYKKCKLSQLFSLRPLTDPAESSFGDLQISCRAQALRYSPYKKCKLSQLFSLRKTMSRSAENLCKVEIGERILEEKENVDIADRDDQQKFLASADFLANNGLLALIPNIQSVVTEVLEGKKLTDLFNTTSLHETVMQILNKFMSVGNPHQWIDYLMPEDCGHYKRGPSSSIDDTILPDSTSFDQLMVEARAVLSSAEFGKIMGISLKVAVDALVDDMEAQSQSTGASLTSGMPLAKLLSRILQIVPSLLGEASQNQIIQIIRNEPEVELFFTLLYANNLVD</sequence>
<evidence type="ECO:0000256" key="2">
    <source>
        <dbReference type="SAM" id="Phobius"/>
    </source>
</evidence>
<dbReference type="AlphaFoldDB" id="A0A5N5JZC2"/>
<dbReference type="InterPro" id="IPR006966">
    <property type="entry name" value="Peroxin-3"/>
</dbReference>